<keyword evidence="2" id="KW-1185">Reference proteome</keyword>
<evidence type="ECO:0000313" key="1">
    <source>
        <dbReference type="EMBL" id="KZP23017.1"/>
    </source>
</evidence>
<name>A0A166LJB0_9AGAM</name>
<reference evidence="1 2" key="1">
    <citation type="journal article" date="2016" name="Mol. Biol. Evol.">
        <title>Comparative Genomics of Early-Diverging Mushroom-Forming Fungi Provides Insights into the Origins of Lignocellulose Decay Capabilities.</title>
        <authorList>
            <person name="Nagy L.G."/>
            <person name="Riley R."/>
            <person name="Tritt A."/>
            <person name="Adam C."/>
            <person name="Daum C."/>
            <person name="Floudas D."/>
            <person name="Sun H."/>
            <person name="Yadav J.S."/>
            <person name="Pangilinan J."/>
            <person name="Larsson K.H."/>
            <person name="Matsuura K."/>
            <person name="Barry K."/>
            <person name="Labutti K."/>
            <person name="Kuo R."/>
            <person name="Ohm R.A."/>
            <person name="Bhattacharya S.S."/>
            <person name="Shirouzu T."/>
            <person name="Yoshinaga Y."/>
            <person name="Martin F.M."/>
            <person name="Grigoriev I.V."/>
            <person name="Hibbett D.S."/>
        </authorList>
    </citation>
    <scope>NUCLEOTIDE SEQUENCE [LARGE SCALE GENOMIC DNA]</scope>
    <source>
        <strain evidence="1 2">CBS 109695</strain>
    </source>
</reference>
<proteinExistence type="predicted"/>
<accession>A0A166LJB0</accession>
<dbReference type="AlphaFoldDB" id="A0A166LJB0"/>
<sequence>MYTRVLDDHRRRREMGWAHAHAADVPLHLTSSFLMPDEAQQVHLRMRAPRSKSESHMRAFCAAERCIGVWVWVCSASGGEREMINRRKQTRLRVEGFWDEQRMVCSQDDNRSPNRLLPLRGRVRAGAHQRPCNCTVP</sequence>
<protein>
    <submittedName>
        <fullName evidence="1">Uncharacterized protein</fullName>
    </submittedName>
</protein>
<gene>
    <name evidence="1" type="ORF">FIBSPDRAFT_465915</name>
</gene>
<organism evidence="1 2">
    <name type="scientific">Athelia psychrophila</name>
    <dbReference type="NCBI Taxonomy" id="1759441"/>
    <lineage>
        <taxon>Eukaryota</taxon>
        <taxon>Fungi</taxon>
        <taxon>Dikarya</taxon>
        <taxon>Basidiomycota</taxon>
        <taxon>Agaricomycotina</taxon>
        <taxon>Agaricomycetes</taxon>
        <taxon>Agaricomycetidae</taxon>
        <taxon>Atheliales</taxon>
        <taxon>Atheliaceae</taxon>
        <taxon>Athelia</taxon>
    </lineage>
</organism>
<dbReference type="EMBL" id="KV417535">
    <property type="protein sequence ID" value="KZP23017.1"/>
    <property type="molecule type" value="Genomic_DNA"/>
</dbReference>
<evidence type="ECO:0000313" key="2">
    <source>
        <dbReference type="Proteomes" id="UP000076532"/>
    </source>
</evidence>
<dbReference type="Proteomes" id="UP000076532">
    <property type="component" value="Unassembled WGS sequence"/>
</dbReference>